<keyword evidence="2" id="KW-0547">Nucleotide-binding</keyword>
<dbReference type="InterPro" id="IPR011761">
    <property type="entry name" value="ATP-grasp"/>
</dbReference>
<dbReference type="PANTHER" id="PTHR42793:SF1">
    <property type="entry name" value="PEPTIDYL-LYSINE N-ACETYLTRANSFERASE PATZ"/>
    <property type="match status" value="1"/>
</dbReference>
<dbReference type="GO" id="GO:0046872">
    <property type="term" value="F:metal ion binding"/>
    <property type="evidence" value="ECO:0007669"/>
    <property type="project" value="InterPro"/>
</dbReference>
<dbReference type="PANTHER" id="PTHR42793">
    <property type="entry name" value="COA BINDING DOMAIN CONTAINING PROTEIN"/>
    <property type="match status" value="1"/>
</dbReference>
<dbReference type="GO" id="GO:0005524">
    <property type="term" value="F:ATP binding"/>
    <property type="evidence" value="ECO:0007669"/>
    <property type="project" value="UniProtKB-UniRule"/>
</dbReference>
<dbReference type="InterPro" id="IPR003781">
    <property type="entry name" value="CoA-bd"/>
</dbReference>
<dbReference type="FunFam" id="3.30.1490.20:FF:000020">
    <property type="entry name" value="Protein lysine acetyltransferase"/>
    <property type="match status" value="1"/>
</dbReference>
<comment type="caution">
    <text evidence="4">The sequence shown here is derived from an EMBL/GenBank/DDBJ whole genome shotgun (WGS) entry which is preliminary data.</text>
</comment>
<dbReference type="Proteomes" id="UP000658656">
    <property type="component" value="Unassembled WGS sequence"/>
</dbReference>
<evidence type="ECO:0000256" key="2">
    <source>
        <dbReference type="PROSITE-ProRule" id="PRU00409"/>
    </source>
</evidence>
<dbReference type="RefSeq" id="WP_145936338.1">
    <property type="nucleotide sequence ID" value="NZ_BNAV01000001.1"/>
</dbReference>
<name>A0A8H9M392_9PSEU</name>
<dbReference type="Gene3D" id="3.30.1490.20">
    <property type="entry name" value="ATP-grasp fold, A domain"/>
    <property type="match status" value="1"/>
</dbReference>
<dbReference type="AlphaFoldDB" id="A0A8H9M392"/>
<reference evidence="4" key="1">
    <citation type="journal article" date="2014" name="Int. J. Syst. Evol. Microbiol.">
        <title>Complete genome sequence of Corynebacterium casei LMG S-19264T (=DSM 44701T), isolated from a smear-ripened cheese.</title>
        <authorList>
            <consortium name="US DOE Joint Genome Institute (JGI-PGF)"/>
            <person name="Walter F."/>
            <person name="Albersmeier A."/>
            <person name="Kalinowski J."/>
            <person name="Ruckert C."/>
        </authorList>
    </citation>
    <scope>NUCLEOTIDE SEQUENCE</scope>
    <source>
        <strain evidence="4">CGMCC 4.7679</strain>
    </source>
</reference>
<dbReference type="InterPro" id="IPR032875">
    <property type="entry name" value="Succ_CoA_lig_flav_dom"/>
</dbReference>
<dbReference type="Pfam" id="PF13549">
    <property type="entry name" value="ATP-grasp_5"/>
    <property type="match status" value="1"/>
</dbReference>
<proteinExistence type="inferred from homology"/>
<sequence>MPRTITPERLDSLFRPRSVALVGAANKSMFSQIAYRNLVEFGMAEQTYLVNRRGAETHGRQTFTSCRDIGQPVDVAYLMVPQAGTLGALSDAAAAGIRNAVILSSGYGEAGEVGRRAEAELVAHAEALDMVLLGPNHLGFANFADRKPVVSVPGLPQRAGSVALLSQSGASSAAMLDFAKMSGSELSYLVTLGNEAMITAGHVLDYLVDDEATRAVAIFMETIRDPGTFRRAARRAAAAGKAVVVLKAGSSELSARTAAAHTGALVGDDRTIDAVFADLGVIRVDSIEDMLITAGAAARLGRLARPGVGVVSISGGACDIIADRAEDHAMRLPELAERTRTAVAEAMPSYGTVQNPLDITGAAIIDPGLWPKTIAALSSDPSIGVVMAVSGLPWEREEGPYRAQAYVNAIGAGIEQAAVPVVYVNQVMQPITEYTREVLAEGRIPFAITGLRQAVSALSKLAWWSQATTGAGAEPSPVTVPPAGDRQGAWSEDAARKLLSDAGIPVVPAALARSADEAARAAAEFGEPVAVKLVSPEVLHKSDIGGVRLGVAGEAAVREAYEAVTSAAKSVPGARVEGALVSPMRGNALELLVGVVADPQWGPMLAVALGGIFVEVLKDSALAPLPVSAGRAEEMLRGLRGAALLDGARGTKPADVPALAQVIARVSDLAHALGADLESLEINPLRVDGSVIEALDAVVTWKEK</sequence>
<dbReference type="SUPFAM" id="SSF52210">
    <property type="entry name" value="Succinyl-CoA synthetase domains"/>
    <property type="match status" value="2"/>
</dbReference>
<dbReference type="EMBL" id="BNAV01000001">
    <property type="protein sequence ID" value="GHF36795.1"/>
    <property type="molecule type" value="Genomic_DNA"/>
</dbReference>
<dbReference type="Gene3D" id="3.40.50.261">
    <property type="entry name" value="Succinyl-CoA synthetase domains"/>
    <property type="match status" value="2"/>
</dbReference>
<evidence type="ECO:0000313" key="4">
    <source>
        <dbReference type="EMBL" id="GHF36795.1"/>
    </source>
</evidence>
<keyword evidence="5" id="KW-1185">Reference proteome</keyword>
<dbReference type="Gene3D" id="3.30.470.20">
    <property type="entry name" value="ATP-grasp fold, B domain"/>
    <property type="match status" value="1"/>
</dbReference>
<reference evidence="4" key="2">
    <citation type="submission" date="2020-09" db="EMBL/GenBank/DDBJ databases">
        <authorList>
            <person name="Sun Q."/>
            <person name="Zhou Y."/>
        </authorList>
    </citation>
    <scope>NUCLEOTIDE SEQUENCE</scope>
    <source>
        <strain evidence="4">CGMCC 4.7679</strain>
    </source>
</reference>
<dbReference type="SUPFAM" id="SSF51735">
    <property type="entry name" value="NAD(P)-binding Rossmann-fold domains"/>
    <property type="match status" value="1"/>
</dbReference>
<evidence type="ECO:0000256" key="1">
    <source>
        <dbReference type="ARBA" id="ARBA00060888"/>
    </source>
</evidence>
<organism evidence="4 5">
    <name type="scientific">Amycolatopsis bartoniae</name>
    <dbReference type="NCBI Taxonomy" id="941986"/>
    <lineage>
        <taxon>Bacteria</taxon>
        <taxon>Bacillati</taxon>
        <taxon>Actinomycetota</taxon>
        <taxon>Actinomycetes</taxon>
        <taxon>Pseudonocardiales</taxon>
        <taxon>Pseudonocardiaceae</taxon>
        <taxon>Amycolatopsis</taxon>
    </lineage>
</organism>
<gene>
    <name evidence="4" type="ORF">GCM10017566_07400</name>
</gene>
<accession>A0A8H9M392</accession>
<dbReference type="Pfam" id="PF13607">
    <property type="entry name" value="Succ_CoA_lig"/>
    <property type="match status" value="1"/>
</dbReference>
<dbReference type="OrthoDB" id="190266at2"/>
<protein>
    <submittedName>
        <fullName evidence="4">Acyl-CoA synthetase</fullName>
    </submittedName>
</protein>
<dbReference type="SUPFAM" id="SSF56059">
    <property type="entry name" value="Glutathione synthetase ATP-binding domain-like"/>
    <property type="match status" value="1"/>
</dbReference>
<dbReference type="InterPro" id="IPR016102">
    <property type="entry name" value="Succinyl-CoA_synth-like"/>
</dbReference>
<evidence type="ECO:0000313" key="5">
    <source>
        <dbReference type="Proteomes" id="UP000658656"/>
    </source>
</evidence>
<dbReference type="Pfam" id="PF13380">
    <property type="entry name" value="CoA_binding_2"/>
    <property type="match status" value="1"/>
</dbReference>
<feature type="domain" description="ATP-grasp" evidence="3">
    <location>
        <begin position="496"/>
        <end position="532"/>
    </location>
</feature>
<dbReference type="InterPro" id="IPR013815">
    <property type="entry name" value="ATP_grasp_subdomain_1"/>
</dbReference>
<keyword evidence="2" id="KW-0067">ATP-binding</keyword>
<dbReference type="Gene3D" id="3.40.50.720">
    <property type="entry name" value="NAD(P)-binding Rossmann-like Domain"/>
    <property type="match status" value="1"/>
</dbReference>
<evidence type="ECO:0000259" key="3">
    <source>
        <dbReference type="PROSITE" id="PS50975"/>
    </source>
</evidence>
<dbReference type="SMART" id="SM00881">
    <property type="entry name" value="CoA_binding"/>
    <property type="match status" value="1"/>
</dbReference>
<dbReference type="InterPro" id="IPR036291">
    <property type="entry name" value="NAD(P)-bd_dom_sf"/>
</dbReference>
<dbReference type="PROSITE" id="PS50975">
    <property type="entry name" value="ATP_GRASP"/>
    <property type="match status" value="1"/>
</dbReference>
<comment type="similarity">
    <text evidence="1">In the N-terminal section; belongs to the acetate CoA ligase alpha subunit family.</text>
</comment>